<dbReference type="EMBL" id="KL660865">
    <property type="protein sequence ID" value="KFA61229.1"/>
    <property type="molecule type" value="Genomic_DNA"/>
</dbReference>
<evidence type="ECO:0000313" key="4">
    <source>
        <dbReference type="Proteomes" id="UP000028524"/>
    </source>
</evidence>
<dbReference type="OrthoDB" id="5428055at2759"/>
<gene>
    <name evidence="3" type="ORF">S40285_06465</name>
</gene>
<dbReference type="STRING" id="1283841.A0A084QB94"/>
<protein>
    <submittedName>
        <fullName evidence="3">Uncharacterized protein</fullName>
    </submittedName>
</protein>
<feature type="transmembrane region" description="Helical" evidence="2">
    <location>
        <begin position="346"/>
        <end position="365"/>
    </location>
</feature>
<dbReference type="AlphaFoldDB" id="A0A084QB94"/>
<name>A0A084QB94_STAC4</name>
<keyword evidence="2" id="KW-1133">Transmembrane helix</keyword>
<dbReference type="InParanoid" id="A0A084QB94"/>
<keyword evidence="2" id="KW-0472">Membrane</keyword>
<dbReference type="Proteomes" id="UP000028524">
    <property type="component" value="Unassembled WGS sequence"/>
</dbReference>
<keyword evidence="2" id="KW-0812">Transmembrane</keyword>
<sequence length="489" mass="54411">MVMTGQNISAPHKPSQADRTQHPPALLLEGSHYRHGHVLGNADELRAALLSAAPSENQNKLLLIRNLDSEAAEILQTAVAMDPMFIEAHVTRTSYRPSGNRDGPGWWTWTYPALARKRTMVQGPGLRRAQRTGEAPSFSLGVGCDTSVCFHRASLWLSGMLPILLLEPAVHDNPAAPPISSQSPQRVVTHTIAMQNGCNNAMRRHVVSDDEAFSLEDTLLERIQDDLPVKNTVGEVILESWSGFIEILSPKTKWDGRKDDGLLWMVLRALEFNTDVTKHLAKRGVVLDSVSLDDWKDLTDRIQRRVQLHSLCVSSSSSRAAAPSDVPADDLSYSDKDPNERSLDRIAYLGGILLPVTVVSSVLSIEGIYGPEGQHFWVFWVASIVLSVIALIVIYVDQVRTLHVWVEVAAGELFGSDDDAEEDRPLLRRNDGSGKGQTYWVQRNGQDGMARTWQRRELGWGGAVKKICRYERWYGTEHGQAPPERREVV</sequence>
<feature type="region of interest" description="Disordered" evidence="1">
    <location>
        <begin position="1"/>
        <end position="21"/>
    </location>
</feature>
<evidence type="ECO:0000256" key="2">
    <source>
        <dbReference type="SAM" id="Phobius"/>
    </source>
</evidence>
<dbReference type="OMA" id="FCRASLW"/>
<dbReference type="HOGENOM" id="CLU_048773_0_0_1"/>
<accession>A0A084QB94</accession>
<evidence type="ECO:0000313" key="3">
    <source>
        <dbReference type="EMBL" id="KFA61229.1"/>
    </source>
</evidence>
<reference evidence="3 4" key="1">
    <citation type="journal article" date="2014" name="BMC Genomics">
        <title>Comparative genome sequencing reveals chemotype-specific gene clusters in the toxigenic black mold Stachybotrys.</title>
        <authorList>
            <person name="Semeiks J."/>
            <person name="Borek D."/>
            <person name="Otwinowski Z."/>
            <person name="Grishin N.V."/>
        </authorList>
    </citation>
    <scope>NUCLEOTIDE SEQUENCE [LARGE SCALE GENOMIC DNA]</scope>
    <source>
        <strain evidence="3 4">IBT 40285</strain>
    </source>
</reference>
<organism evidence="3 4">
    <name type="scientific">Stachybotrys chlorohalonatus (strain IBT 40285)</name>
    <dbReference type="NCBI Taxonomy" id="1283841"/>
    <lineage>
        <taxon>Eukaryota</taxon>
        <taxon>Fungi</taxon>
        <taxon>Dikarya</taxon>
        <taxon>Ascomycota</taxon>
        <taxon>Pezizomycotina</taxon>
        <taxon>Sordariomycetes</taxon>
        <taxon>Hypocreomycetidae</taxon>
        <taxon>Hypocreales</taxon>
        <taxon>Stachybotryaceae</taxon>
        <taxon>Stachybotrys</taxon>
    </lineage>
</organism>
<proteinExistence type="predicted"/>
<keyword evidence="4" id="KW-1185">Reference proteome</keyword>
<feature type="transmembrane region" description="Helical" evidence="2">
    <location>
        <begin position="377"/>
        <end position="396"/>
    </location>
</feature>
<evidence type="ECO:0000256" key="1">
    <source>
        <dbReference type="SAM" id="MobiDB-lite"/>
    </source>
</evidence>